<organism evidence="1">
    <name type="scientific">marine sediment metagenome</name>
    <dbReference type="NCBI Taxonomy" id="412755"/>
    <lineage>
        <taxon>unclassified sequences</taxon>
        <taxon>metagenomes</taxon>
        <taxon>ecological metagenomes</taxon>
    </lineage>
</organism>
<feature type="non-terminal residue" evidence="1">
    <location>
        <position position="302"/>
    </location>
</feature>
<dbReference type="InterPro" id="IPR006944">
    <property type="entry name" value="Phage/GTA_portal"/>
</dbReference>
<protein>
    <recommendedName>
        <fullName evidence="2">Phage portal protein</fullName>
    </recommendedName>
</protein>
<comment type="caution">
    <text evidence="1">The sequence shown here is derived from an EMBL/GenBank/DDBJ whole genome shotgun (WGS) entry which is preliminary data.</text>
</comment>
<dbReference type="EMBL" id="LAZR01051076">
    <property type="protein sequence ID" value="KKK85945.1"/>
    <property type="molecule type" value="Genomic_DNA"/>
</dbReference>
<evidence type="ECO:0000313" key="1">
    <source>
        <dbReference type="EMBL" id="KKK85945.1"/>
    </source>
</evidence>
<accession>A0A0F8ZIU7</accession>
<dbReference type="AlphaFoldDB" id="A0A0F8ZIU7"/>
<evidence type="ECO:0008006" key="2">
    <source>
        <dbReference type="Google" id="ProtNLM"/>
    </source>
</evidence>
<sequence length="302" mass="34223">MSLISRIANQLGYMKAENIPPWLGRTAEAHKHSIPSGELWKSQAELYRRLSWVHTVVSAVAKSCAIAKFEVKKMVGEKTESIINHPYELLLQKPNPLMSRFEFFVSSVSFYLLTGNAYWWLNRDSEDEEPQEQWIIPSHMIAPVPDERMFIKGYAYDPGDGTTINLPTYQIQHFKEFHPLNPFVGLSPIEALAVVAIGDMKMQKWNTGLFADNNARLPGILAFADQIAKPTWDVIQKDTQDAAKTRNMLMLRGAGKGGVQWMQAASSMRDMEFLNGRKFTKEEIFNIYAPGFASMTDVNATE</sequence>
<name>A0A0F8ZIU7_9ZZZZ</name>
<dbReference type="Pfam" id="PF04860">
    <property type="entry name" value="Phage_portal"/>
    <property type="match status" value="1"/>
</dbReference>
<proteinExistence type="predicted"/>
<gene>
    <name evidence="1" type="ORF">LCGC14_2768190</name>
</gene>
<reference evidence="1" key="1">
    <citation type="journal article" date="2015" name="Nature">
        <title>Complex archaea that bridge the gap between prokaryotes and eukaryotes.</title>
        <authorList>
            <person name="Spang A."/>
            <person name="Saw J.H."/>
            <person name="Jorgensen S.L."/>
            <person name="Zaremba-Niedzwiedzka K."/>
            <person name="Martijn J."/>
            <person name="Lind A.E."/>
            <person name="van Eijk R."/>
            <person name="Schleper C."/>
            <person name="Guy L."/>
            <person name="Ettema T.J."/>
        </authorList>
    </citation>
    <scope>NUCLEOTIDE SEQUENCE</scope>
</reference>